<accession>A0ABQ9I3I9</accession>
<reference evidence="1 2" key="1">
    <citation type="submission" date="2023-02" db="EMBL/GenBank/DDBJ databases">
        <title>LHISI_Scaffold_Assembly.</title>
        <authorList>
            <person name="Stuart O.P."/>
            <person name="Cleave R."/>
            <person name="Magrath M.J.L."/>
            <person name="Mikheyev A.S."/>
        </authorList>
    </citation>
    <scope>NUCLEOTIDE SEQUENCE [LARGE SCALE GENOMIC DNA]</scope>
    <source>
        <strain evidence="1">Daus_M_001</strain>
        <tissue evidence="1">Leg muscle</tissue>
    </source>
</reference>
<dbReference type="EMBL" id="JARBHB010000003">
    <property type="protein sequence ID" value="KAJ8891225.1"/>
    <property type="molecule type" value="Genomic_DNA"/>
</dbReference>
<feature type="non-terminal residue" evidence="1">
    <location>
        <position position="118"/>
    </location>
</feature>
<proteinExistence type="predicted"/>
<keyword evidence="2" id="KW-1185">Reference proteome</keyword>
<name>A0ABQ9I3I9_9NEOP</name>
<evidence type="ECO:0000313" key="1">
    <source>
        <dbReference type="EMBL" id="KAJ8891225.1"/>
    </source>
</evidence>
<organism evidence="1 2">
    <name type="scientific">Dryococelus australis</name>
    <dbReference type="NCBI Taxonomy" id="614101"/>
    <lineage>
        <taxon>Eukaryota</taxon>
        <taxon>Metazoa</taxon>
        <taxon>Ecdysozoa</taxon>
        <taxon>Arthropoda</taxon>
        <taxon>Hexapoda</taxon>
        <taxon>Insecta</taxon>
        <taxon>Pterygota</taxon>
        <taxon>Neoptera</taxon>
        <taxon>Polyneoptera</taxon>
        <taxon>Phasmatodea</taxon>
        <taxon>Verophasmatodea</taxon>
        <taxon>Anareolatae</taxon>
        <taxon>Phasmatidae</taxon>
        <taxon>Eurycanthinae</taxon>
        <taxon>Dryococelus</taxon>
    </lineage>
</organism>
<dbReference type="Proteomes" id="UP001159363">
    <property type="component" value="Chromosome 3"/>
</dbReference>
<gene>
    <name evidence="1" type="ORF">PR048_010740</name>
</gene>
<sequence length="118" mass="14033">MKQENDPRHPMFGYIPQRPRLSSLTEDLCKHIKEEPAVGYHLSYATWKALNRLMTGMSRCKVNLKKWGYIAGDKLCECEERQDTHIFWSVRASRIHTQWKICMQLMAGPYRWLNSRPH</sequence>
<comment type="caution">
    <text evidence="1">The sequence shown here is derived from an EMBL/GenBank/DDBJ whole genome shotgun (WGS) entry which is preliminary data.</text>
</comment>
<protein>
    <submittedName>
        <fullName evidence="1">Uncharacterized protein</fullName>
    </submittedName>
</protein>
<evidence type="ECO:0000313" key="2">
    <source>
        <dbReference type="Proteomes" id="UP001159363"/>
    </source>
</evidence>